<dbReference type="InterPro" id="IPR001567">
    <property type="entry name" value="Pept_M3A_M3B_dom"/>
</dbReference>
<dbReference type="GO" id="GO:0046872">
    <property type="term" value="F:metal ion binding"/>
    <property type="evidence" value="ECO:0007669"/>
    <property type="project" value="UniProtKB-UniRule"/>
</dbReference>
<dbReference type="EMBL" id="HBNR01012680">
    <property type="protein sequence ID" value="CAE4568582.1"/>
    <property type="molecule type" value="Transcribed_RNA"/>
</dbReference>
<feature type="compositionally biased region" description="Low complexity" evidence="7">
    <location>
        <begin position="63"/>
        <end position="75"/>
    </location>
</feature>
<feature type="region of interest" description="Disordered" evidence="7">
    <location>
        <begin position="52"/>
        <end position="86"/>
    </location>
</feature>
<evidence type="ECO:0000313" key="9">
    <source>
        <dbReference type="EMBL" id="CAE4568582.1"/>
    </source>
</evidence>
<dbReference type="InterPro" id="IPR045090">
    <property type="entry name" value="Pept_M3A_M3B"/>
</dbReference>
<keyword evidence="4 6" id="KW-0862">Zinc</keyword>
<organism evidence="9">
    <name type="scientific">Alexandrium monilatum</name>
    <dbReference type="NCBI Taxonomy" id="311494"/>
    <lineage>
        <taxon>Eukaryota</taxon>
        <taxon>Sar</taxon>
        <taxon>Alveolata</taxon>
        <taxon>Dinophyceae</taxon>
        <taxon>Gonyaulacales</taxon>
        <taxon>Pyrocystaceae</taxon>
        <taxon>Alexandrium</taxon>
    </lineage>
</organism>
<evidence type="ECO:0000256" key="3">
    <source>
        <dbReference type="ARBA" id="ARBA00022801"/>
    </source>
</evidence>
<name>A0A7S4URW5_9DINO</name>
<dbReference type="PANTHER" id="PTHR11804">
    <property type="entry name" value="PROTEASE M3 THIMET OLIGOPEPTIDASE-RELATED"/>
    <property type="match status" value="1"/>
</dbReference>
<dbReference type="GO" id="GO:0006508">
    <property type="term" value="P:proteolysis"/>
    <property type="evidence" value="ECO:0007669"/>
    <property type="project" value="UniProtKB-KW"/>
</dbReference>
<dbReference type="GO" id="GO:0006518">
    <property type="term" value="P:peptide metabolic process"/>
    <property type="evidence" value="ECO:0007669"/>
    <property type="project" value="TreeGrafter"/>
</dbReference>
<protein>
    <recommendedName>
        <fullName evidence="8">Peptidase M3A/M3B catalytic domain-containing protein</fullName>
    </recommendedName>
</protein>
<dbReference type="GO" id="GO:0004222">
    <property type="term" value="F:metalloendopeptidase activity"/>
    <property type="evidence" value="ECO:0007669"/>
    <property type="project" value="InterPro"/>
</dbReference>
<keyword evidence="2 6" id="KW-0479">Metal-binding</keyword>
<comment type="cofactor">
    <cofactor evidence="6">
        <name>Zn(2+)</name>
        <dbReference type="ChEBI" id="CHEBI:29105"/>
    </cofactor>
    <text evidence="6">Binds 1 zinc ion.</text>
</comment>
<evidence type="ECO:0000259" key="8">
    <source>
        <dbReference type="Pfam" id="PF01432"/>
    </source>
</evidence>
<gene>
    <name evidence="9" type="ORF">AMON00008_LOCUS8201</name>
</gene>
<dbReference type="PANTHER" id="PTHR11804:SF84">
    <property type="entry name" value="SACCHAROLYSIN"/>
    <property type="match status" value="1"/>
</dbReference>
<dbReference type="SUPFAM" id="SSF55486">
    <property type="entry name" value="Metalloproteases ('zincins'), catalytic domain"/>
    <property type="match status" value="1"/>
</dbReference>
<evidence type="ECO:0000256" key="1">
    <source>
        <dbReference type="ARBA" id="ARBA00022670"/>
    </source>
</evidence>
<evidence type="ECO:0000256" key="6">
    <source>
        <dbReference type="RuleBase" id="RU003435"/>
    </source>
</evidence>
<proteinExistence type="inferred from homology"/>
<dbReference type="Pfam" id="PF01432">
    <property type="entry name" value="Peptidase_M3"/>
    <property type="match status" value="1"/>
</dbReference>
<evidence type="ECO:0000256" key="7">
    <source>
        <dbReference type="SAM" id="MobiDB-lite"/>
    </source>
</evidence>
<dbReference type="AlphaFoldDB" id="A0A7S4URW5"/>
<evidence type="ECO:0000256" key="2">
    <source>
        <dbReference type="ARBA" id="ARBA00022723"/>
    </source>
</evidence>
<dbReference type="Gene3D" id="1.10.1370.30">
    <property type="match status" value="2"/>
</dbReference>
<reference evidence="9" key="1">
    <citation type="submission" date="2021-01" db="EMBL/GenBank/DDBJ databases">
        <authorList>
            <person name="Corre E."/>
            <person name="Pelletier E."/>
            <person name="Niang G."/>
            <person name="Scheremetjew M."/>
            <person name="Finn R."/>
            <person name="Kale V."/>
            <person name="Holt S."/>
            <person name="Cochrane G."/>
            <person name="Meng A."/>
            <person name="Brown T."/>
            <person name="Cohen L."/>
        </authorList>
    </citation>
    <scope>NUCLEOTIDE SEQUENCE</scope>
    <source>
        <strain evidence="9">CCMP3105</strain>
    </source>
</reference>
<sequence>MGSRGWAALRRARRGGCASAKSLPRPDARLCAASVAAAGLARPLAFQARAAQPAAGGQRTRSHAWAASSGAPAVATHGSRGSRPSAGCRAAPVALGAAASVALCRRLAATRARQSARSLVAVAASPDGSSAAGAPAELQAFIDRINEGYERVHRSFEEQFWGTKMALSSEEFSFEALASTKGAMEKFLSEKDKLQETRRWLQSDVPDEEQRKTLRMFERTFGCYIMESEDAKTLREEAIKIEGSLESKRNQMRLGAEVPGKGFVELSSVGLRMRMRTDPDEAARKACFEGMQAIGPFVCENGFVELVKMRNQMAKALGYADFYDYKVTQAEGFGKDRLFEILDTLEQGTREQLERAKSHLVEEKGEEALKPWNTGYMLAGDVTKKLDPYFPFEKALDRWARSYAAMGIEYRGATMTLDLLDRKGKYSNGFCHWPQPPWQKPDGSWQPAAANFTSLADPKQVGSGHTALTTLMHEAGHAAHMANVVQPSPLFAQERAPMSVAYAENQSMFLDSLVGDAAWRGRYARDREGRAVPWELLEEDLRSRHPYAVFTLRRMISVPYFEKALYELPEEEVTAERILQLADEIEHRVGGGPSALPLTAVPHILSDEASCYYHGYVLAEMAVHQTRAFFLERDGHIVDNPSVGPTLAEAFWRPGNSAVFLDLVKSLTDKPLTGDAWVKELEKPMEEVLRDEQKEYEAAVAAGAAVQEELDLGMRVRIIDGDTIIADSKSEGSFVAAASKFEAHVRQLVEA</sequence>
<accession>A0A7S4URW5</accession>
<comment type="similarity">
    <text evidence="6">Belongs to the peptidase M3 family.</text>
</comment>
<keyword evidence="1 6" id="KW-0645">Protease</keyword>
<feature type="domain" description="Peptidase M3A/M3B catalytic" evidence="8">
    <location>
        <begin position="275"/>
        <end position="681"/>
    </location>
</feature>
<keyword evidence="5 6" id="KW-0482">Metalloprotease</keyword>
<evidence type="ECO:0000256" key="5">
    <source>
        <dbReference type="ARBA" id="ARBA00023049"/>
    </source>
</evidence>
<evidence type="ECO:0000256" key="4">
    <source>
        <dbReference type="ARBA" id="ARBA00022833"/>
    </source>
</evidence>
<keyword evidence="3 6" id="KW-0378">Hydrolase</keyword>